<dbReference type="InterPro" id="IPR013783">
    <property type="entry name" value="Ig-like_fold"/>
</dbReference>
<dbReference type="SUPFAM" id="SSF52129">
    <property type="entry name" value="Caspase-like"/>
    <property type="match status" value="1"/>
</dbReference>
<sequence>MRRFFTLIPYLLPVFLFSAYAASAQYGNEWIDFSKTYWKFRVGKEGICKITKADLDAAGIPASANGSEFLVFRDGKEVPLYVTATGAFSSGDYIAFYAQPNTGLLDEPLYLQASKHVNPNVSLFDDTAAYFLTIDNSSLHKRLTLMSTAIPPAPPTPLAYCYVTISDNRRQEFWNGKTNAPIDYSSTLITPLYSSQFDQGEGYVVQNFLSTVAASIPVATPDFYGDASLIAKVKSAVIAQARDSVHKLTVAFNGTNRFSVNYGVTDAAQVSFDVPANSLSASNTLTFTHTETGLSDNYGYGYWSVTYPHTWNFNAKNFAHLNIPASGTNQYIEVIGFDHGGVSPLLFDITNGKSYTGDISVSGKTRFYIDASLMEAECVLWSQSSTALFSPVYAGQRNFTDYSQASNQGDYIIIAHNNLRKTYAGKDQLQEYIRYRNSAAGGGHAVVAADIEELYDQFAWGIFTHPSAIVHFADYALKNWTTRPENILLLGKGVIYPVFQSFRNTPSVSSLFESIVPTFGSPGSDVAFVMDRSNWHMKMNIGRLCVRNAGELATYLNKLTTYEAALAPAAFPTPATEFWKKQVLQIAGGDGLGAAGLQSTVLLPCLYTCAEIIKRPMAGATVTTIAKNTKGLPTTAEDKVVDSLITGGLSLITYYGHGSSTSMDYNIKDPSNFNSAPKIPVFTAFGCDISSIFRSNTDRTITEVYIAAPSSGSIAAFASNNQGYTNIHSAYIPVMYTKMGSDNYAQSIGTQIHATHDSFMNTVPYVAGTTSFALTHMESLILQGDPATRIANASFKPDFYLGAEYISTNPAAITTAMDSFQINLSAYNIGEVTSDTVLIKVEHTDASGTTTVNRIIRLNMRTAIEKMSFWIAIDKTRDLGVNKYRFTIDYDGRFDEISEANNTASIDVLILSDAVVPVYPYNFSIVHKDAVTLKASTLNPFKKLTRYRIEIDTTELFNSPQKRFTTIDSKGGVIKWSPGITLTDSVVYYWRSSIDSSANNGIFSWSNSSFIYLKNGSDGWNQSHYFQYKYNNYDSLVYRPDRTFSYPSSTIQIRSKNTVMELPPPYNTYSTSDNNRVYWQGVDIQRNDCYNAGTIQILVFDSTAGRPWDNYTGKQGSVPPCFGTVNHQAFNFPINTAASRDNARRFLDSIPNGNYILIRNNIKYIVWGGYYVDTWMNDTLTYGSGNSLYHALRKLGFDQIDSFNRLRVFSMICQKGVSSFPVQQDFAEGINDILDKYYTFNITYTTGRMNSVVVGPASKWNTLLWDAYALIDTTAATDTSNVRITGINAAGTETQLYEGPDRTKDLSFIDASVYPKLKLQWSSTDTFYHTAPQLKYWRVLHAPVPEAALNPAVYYTNTDSINVGEQVQFGTAIENLTEIPMDSMLVRYRVIDRNGVSRLLGDVRYRDMKTEADTIQLRYSFDPKSFPGANYLFVEANPSDDQPEQYHPNNLGYIPFYTKVDEYNPLMDVTFDGYHILDRDIVSSKPFIKVLLRDENKYLALNDTSTMKLFVRYPSDAPGVRRRIPYDGSVCKFVPADMSTSKNEAHIEYRPSYTEDGIYQLYASGSDASGNEAGQGNDYSISFEVVNKSTITQLLNYPNPFSTSTAFVFTLTGSEIPTQFKIQILTVTGKVVREITRQEIGPIHIGRNITEYKWDGRDQYGQLLGNGVYLYRFVTNINGQDLERRSSGADKFFKNGYAKMYLMR</sequence>
<keyword evidence="1 2" id="KW-0732">Signal</keyword>
<organism evidence="4 5">
    <name type="scientific">Rurimicrobium arvi</name>
    <dbReference type="NCBI Taxonomy" id="2049916"/>
    <lineage>
        <taxon>Bacteria</taxon>
        <taxon>Pseudomonadati</taxon>
        <taxon>Bacteroidota</taxon>
        <taxon>Chitinophagia</taxon>
        <taxon>Chitinophagales</taxon>
        <taxon>Chitinophagaceae</taxon>
        <taxon>Rurimicrobium</taxon>
    </lineage>
</organism>
<dbReference type="InterPro" id="IPR029031">
    <property type="entry name" value="Gingipain_N_sf"/>
</dbReference>
<evidence type="ECO:0000256" key="1">
    <source>
        <dbReference type="ARBA" id="ARBA00022729"/>
    </source>
</evidence>
<name>A0ABP8MFT5_9BACT</name>
<evidence type="ECO:0000256" key="2">
    <source>
        <dbReference type="SAM" id="SignalP"/>
    </source>
</evidence>
<proteinExistence type="predicted"/>
<evidence type="ECO:0000313" key="4">
    <source>
        <dbReference type="EMBL" id="GAA4448736.1"/>
    </source>
</evidence>
<dbReference type="Gene3D" id="3.40.50.10390">
    <property type="entry name" value="Gingipain r, domain 1"/>
    <property type="match status" value="1"/>
</dbReference>
<dbReference type="Gene3D" id="3.40.50.1460">
    <property type="match status" value="1"/>
</dbReference>
<dbReference type="EMBL" id="BAABEZ010000001">
    <property type="protein sequence ID" value="GAA4448736.1"/>
    <property type="molecule type" value="Genomic_DNA"/>
</dbReference>
<feature type="signal peptide" evidence="2">
    <location>
        <begin position="1"/>
        <end position="21"/>
    </location>
</feature>
<protein>
    <recommendedName>
        <fullName evidence="3">Gingipain domain-containing protein</fullName>
    </recommendedName>
</protein>
<gene>
    <name evidence="4" type="ORF">GCM10023092_01780</name>
</gene>
<dbReference type="InterPro" id="IPR029030">
    <property type="entry name" value="Caspase-like_dom_sf"/>
</dbReference>
<dbReference type="RefSeq" id="WP_344821725.1">
    <property type="nucleotide sequence ID" value="NZ_BAABEZ010000001.1"/>
</dbReference>
<dbReference type="InterPro" id="IPR001769">
    <property type="entry name" value="Gingipain"/>
</dbReference>
<evidence type="ECO:0000259" key="3">
    <source>
        <dbReference type="Pfam" id="PF01364"/>
    </source>
</evidence>
<dbReference type="Gene3D" id="2.60.40.4070">
    <property type="match status" value="1"/>
</dbReference>
<reference evidence="5" key="1">
    <citation type="journal article" date="2019" name="Int. J. Syst. Evol. Microbiol.">
        <title>The Global Catalogue of Microorganisms (GCM) 10K type strain sequencing project: providing services to taxonomists for standard genome sequencing and annotation.</title>
        <authorList>
            <consortium name="The Broad Institute Genomics Platform"/>
            <consortium name="The Broad Institute Genome Sequencing Center for Infectious Disease"/>
            <person name="Wu L."/>
            <person name="Ma J."/>
        </authorList>
    </citation>
    <scope>NUCLEOTIDE SEQUENCE [LARGE SCALE GENOMIC DNA]</scope>
    <source>
        <strain evidence="5">JCM 31921</strain>
    </source>
</reference>
<keyword evidence="5" id="KW-1185">Reference proteome</keyword>
<dbReference type="Proteomes" id="UP001501410">
    <property type="component" value="Unassembled WGS sequence"/>
</dbReference>
<feature type="domain" description="Gingipain" evidence="3">
    <location>
        <begin position="411"/>
        <end position="789"/>
    </location>
</feature>
<accession>A0ABP8MFT5</accession>
<dbReference type="Gene3D" id="2.60.40.10">
    <property type="entry name" value="Immunoglobulins"/>
    <property type="match status" value="1"/>
</dbReference>
<comment type="caution">
    <text evidence="4">The sequence shown here is derived from an EMBL/GenBank/DDBJ whole genome shotgun (WGS) entry which is preliminary data.</text>
</comment>
<dbReference type="Pfam" id="PF01364">
    <property type="entry name" value="Peptidase_C25"/>
    <property type="match status" value="1"/>
</dbReference>
<evidence type="ECO:0000313" key="5">
    <source>
        <dbReference type="Proteomes" id="UP001501410"/>
    </source>
</evidence>
<feature type="chain" id="PRO_5047477119" description="Gingipain domain-containing protein" evidence="2">
    <location>
        <begin position="22"/>
        <end position="1704"/>
    </location>
</feature>